<evidence type="ECO:0000313" key="2">
    <source>
        <dbReference type="Proteomes" id="UP001264335"/>
    </source>
</evidence>
<evidence type="ECO:0008006" key="3">
    <source>
        <dbReference type="Google" id="ProtNLM"/>
    </source>
</evidence>
<dbReference type="Proteomes" id="UP001264335">
    <property type="component" value="Unassembled WGS sequence"/>
</dbReference>
<dbReference type="AlphaFoldDB" id="A0ABD5F4N2"/>
<name>A0ABD5F4N2_ENTAV</name>
<accession>A0ABD5F4N2</accession>
<proteinExistence type="predicted"/>
<sequence length="143" mass="16380">MLAMKTSSGYAVPIKDFDMVQKKNLRAVKYDKRQIADMEKLSTFYPEIRFKNVSRVNSDESIDIIIDTGVANELHTGFLPKRFYKAIRVKKEKKGLLGFKWSYLNTIQVSEADIISQFNQTVSIDEVEAILEATTKKGVKYFG</sequence>
<dbReference type="EMBL" id="JARPWY010000006">
    <property type="protein sequence ID" value="MDT2513357.1"/>
    <property type="molecule type" value="Genomic_DNA"/>
</dbReference>
<organism evidence="1 2">
    <name type="scientific">Enterococcus avium</name>
    <name type="common">Streptococcus avium</name>
    <dbReference type="NCBI Taxonomy" id="33945"/>
    <lineage>
        <taxon>Bacteria</taxon>
        <taxon>Bacillati</taxon>
        <taxon>Bacillota</taxon>
        <taxon>Bacilli</taxon>
        <taxon>Lactobacillales</taxon>
        <taxon>Enterococcaceae</taxon>
        <taxon>Enterococcus</taxon>
    </lineage>
</organism>
<comment type="caution">
    <text evidence="1">The sequence shown here is derived from an EMBL/GenBank/DDBJ whole genome shotgun (WGS) entry which is preliminary data.</text>
</comment>
<gene>
    <name evidence="1" type="ORF">P7D79_03815</name>
</gene>
<protein>
    <recommendedName>
        <fullName evidence="3">Transposase</fullName>
    </recommendedName>
</protein>
<dbReference type="RefSeq" id="WP_311924167.1">
    <property type="nucleotide sequence ID" value="NZ_JARPWV010000038.1"/>
</dbReference>
<reference evidence="1 2" key="1">
    <citation type="submission" date="2023-03" db="EMBL/GenBank/DDBJ databases">
        <authorList>
            <person name="Shen W."/>
            <person name="Cai J."/>
        </authorList>
    </citation>
    <scope>NUCLEOTIDE SEQUENCE [LARGE SCALE GENOMIC DNA]</scope>
    <source>
        <strain evidence="1 2">Y2</strain>
    </source>
</reference>
<evidence type="ECO:0000313" key="1">
    <source>
        <dbReference type="EMBL" id="MDT2513357.1"/>
    </source>
</evidence>